<comment type="similarity">
    <text evidence="2 5">Belongs to the Nudix hydrolase family.</text>
</comment>
<reference evidence="22 26" key="1">
    <citation type="submission" date="2014-09" db="EMBL/GenBank/DDBJ databases">
        <title>Salmonella Genotype and Phenotype Association.</title>
        <authorList>
            <person name="Chen Y."/>
            <person name="Folster J."/>
            <person name="Ayers S."/>
            <person name="Kabera C."/>
            <person name="Li C."/>
            <person name="Mukherjee S."/>
            <person name="Lam C."/>
            <person name="Zhao S."/>
            <person name="McDermott P."/>
        </authorList>
    </citation>
    <scope>NUCLEOTIDE SEQUENCE [LARGE SCALE GENOMIC DNA]</scope>
    <source>
        <strain evidence="22 26">CVM N32045</strain>
    </source>
</reference>
<dbReference type="KEGG" id="seni:CY43_06625"/>
<dbReference type="PROSITE" id="PS00893">
    <property type="entry name" value="NUDIX_BOX"/>
    <property type="match status" value="1"/>
</dbReference>
<dbReference type="Gene3D" id="3.90.79.10">
    <property type="entry name" value="Nucleoside Triphosphate Pyrophosphohydrolase"/>
    <property type="match status" value="1"/>
</dbReference>
<dbReference type="EMBL" id="AAIGQE010000002">
    <property type="protein sequence ID" value="ECE0294279.1"/>
    <property type="molecule type" value="Genomic_DNA"/>
</dbReference>
<feature type="domain" description="Nudix hydrolase" evidence="6">
    <location>
        <begin position="3"/>
        <end position="128"/>
    </location>
</feature>
<evidence type="ECO:0000313" key="22">
    <source>
        <dbReference type="EMBL" id="KTZ08371.1"/>
    </source>
</evidence>
<evidence type="ECO:0000313" key="9">
    <source>
        <dbReference type="EMBL" id="EBW3627144.1"/>
    </source>
</evidence>
<dbReference type="GO" id="GO:0006281">
    <property type="term" value="P:DNA repair"/>
    <property type="evidence" value="ECO:0007669"/>
    <property type="project" value="InterPro"/>
</dbReference>
<evidence type="ECO:0000256" key="3">
    <source>
        <dbReference type="ARBA" id="ARBA00022801"/>
    </source>
</evidence>
<evidence type="ECO:0000313" key="25">
    <source>
        <dbReference type="Proteomes" id="UP000034636"/>
    </source>
</evidence>
<accession>A0A0M2ITS7</accession>
<dbReference type="SUPFAM" id="SSF55811">
    <property type="entry name" value="Nudix"/>
    <property type="match status" value="1"/>
</dbReference>
<sequence length="138" mass="15187">MIKKLDVVAAIIECDGKILLAQRPAHADQAGLWEFAGGKVEPGETQPQALIRELREELGIDATPGVYIASHQRDVSGRRIHLHAWHVPAFNGLIRALEHQALAWCTPEEALEYPLAPADIPLLQAFIALRDARLTDSC</sequence>
<dbReference type="Proteomes" id="UP000839908">
    <property type="component" value="Unassembled WGS sequence"/>
</dbReference>
<dbReference type="Proteomes" id="UP000839914">
    <property type="component" value="Unassembled WGS sequence"/>
</dbReference>
<dbReference type="EMBL" id="AAHDPU010000006">
    <property type="protein sequence ID" value="EBU9272199.1"/>
    <property type="molecule type" value="Genomic_DNA"/>
</dbReference>
<evidence type="ECO:0000313" key="27">
    <source>
        <dbReference type="Proteomes" id="UP000338496"/>
    </source>
</evidence>
<dbReference type="Proteomes" id="UP000054461">
    <property type="component" value="Unassembled WGS sequence"/>
</dbReference>
<dbReference type="GO" id="GO:0044715">
    <property type="term" value="F:8-oxo-dGDP phosphatase activity"/>
    <property type="evidence" value="ECO:0007669"/>
    <property type="project" value="TreeGrafter"/>
</dbReference>
<evidence type="ECO:0000259" key="6">
    <source>
        <dbReference type="PROSITE" id="PS51462"/>
    </source>
</evidence>
<reference evidence="21" key="6">
    <citation type="submission" date="2019-08" db="EMBL/GenBank/DDBJ databases">
        <authorList>
            <consortium name="NCBI Pathogen Detection Project"/>
        </authorList>
    </citation>
    <scope>NUCLEOTIDE SEQUENCE</scope>
    <source>
        <strain evidence="20">Salmonella enterica</strain>
        <strain evidence="21">SSI_AA593</strain>
    </source>
</reference>
<dbReference type="AlphaFoldDB" id="A0A0D6GDM5"/>
<name>A0A0D6GDM5_SALTM</name>
<dbReference type="Proteomes" id="UP000839595">
    <property type="component" value="Unassembled WGS sequence"/>
</dbReference>
<reference evidence="19" key="5">
    <citation type="submission" date="2018-07" db="EMBL/GenBank/DDBJ databases">
        <authorList>
            <consortium name="PulseNet: The National Subtyping Network for Foodborne Disease Surveillance"/>
            <person name="Tarr C.L."/>
            <person name="Trees E."/>
            <person name="Katz L.S."/>
            <person name="Carleton-Romer H.A."/>
            <person name="Stroika S."/>
            <person name="Kucerova Z."/>
            <person name="Roache K.F."/>
            <person name="Sabol A.L."/>
            <person name="Besser J."/>
            <person name="Gerner-Smidt P."/>
        </authorList>
    </citation>
    <scope>NUCLEOTIDE SEQUENCE [LARGE SCALE GENOMIC DNA]</scope>
    <source>
        <strain evidence="15">PNUSAS008736</strain>
        <strain evidence="19">PNUSAS016739</strain>
    </source>
</reference>
<dbReference type="EMBL" id="AAKUOT010000001">
    <property type="protein sequence ID" value="ECV8759336.1"/>
    <property type="molecule type" value="Genomic_DNA"/>
</dbReference>
<evidence type="ECO:0000313" key="26">
    <source>
        <dbReference type="Proteomes" id="UP000054461"/>
    </source>
</evidence>
<evidence type="ECO:0000313" key="14">
    <source>
        <dbReference type="EMBL" id="ECF1543132.1"/>
    </source>
</evidence>
<reference evidence="17" key="7">
    <citation type="submission" date="2019-09" db="EMBL/GenBank/DDBJ databases">
        <authorList>
            <consortium name="GenomeTrakr network: Whole genome sequencing for foodborne pathogen traceback"/>
        </authorList>
    </citation>
    <scope>NUCLEOTIDE SEQUENCE [LARGE SCALE GENOMIC DNA]</scope>
    <source>
        <strain evidence="17">AUSMDU00020735</strain>
        <strain evidence="13 27">VA_WGS-00080</strain>
    </source>
</reference>
<dbReference type="Proteomes" id="UP000839617">
    <property type="component" value="Unassembled WGS sequence"/>
</dbReference>
<evidence type="ECO:0000313" key="18">
    <source>
        <dbReference type="EMBL" id="ECY5341786.1"/>
    </source>
</evidence>
<dbReference type="EMBL" id="AAIKGB010000006">
    <property type="protein sequence ID" value="ECF1543132.1"/>
    <property type="molecule type" value="Genomic_DNA"/>
</dbReference>
<evidence type="ECO:0000313" key="15">
    <source>
        <dbReference type="EMBL" id="ECU8352411.1"/>
    </source>
</evidence>
<dbReference type="InterPro" id="IPR000086">
    <property type="entry name" value="NUDIX_hydrolase_dom"/>
</dbReference>
<dbReference type="Proteomes" id="UP000885385">
    <property type="component" value="Unassembled WGS sequence"/>
</dbReference>
<evidence type="ECO:0000313" key="10">
    <source>
        <dbReference type="EMBL" id="EBW5462937.1"/>
    </source>
</evidence>
<evidence type="ECO:0000313" key="20">
    <source>
        <dbReference type="EMBL" id="HAB0970899.1"/>
    </source>
</evidence>
<reference evidence="21" key="3">
    <citation type="journal article" date="2018" name="Genome Biol.">
        <title>SKESA: strategic k-mer extension for scrupulous assemblies.</title>
        <authorList>
            <person name="Souvorov A."/>
            <person name="Agarwala R."/>
            <person name="Lipman D.J."/>
        </authorList>
    </citation>
    <scope>NUCLEOTIDE SEQUENCE</scope>
    <source>
        <strain evidence="20">Salmonella enterica</strain>
        <strain evidence="21">SSI_AA593</strain>
    </source>
</reference>
<dbReference type="Proteomes" id="UP000885258">
    <property type="component" value="Unassembled WGS sequence"/>
</dbReference>
<dbReference type="RefSeq" id="WP_000592132.1">
    <property type="nucleotide sequence ID" value="NZ_AP023291.1"/>
</dbReference>
<evidence type="ECO:0000313" key="13">
    <source>
        <dbReference type="EMBL" id="ECE0294279.1"/>
    </source>
</evidence>
<dbReference type="InterPro" id="IPR015797">
    <property type="entry name" value="NUDIX_hydrolase-like_dom_sf"/>
</dbReference>
<dbReference type="NCBIfam" id="NF007834">
    <property type="entry name" value="PRK10546.1"/>
    <property type="match status" value="1"/>
</dbReference>
<evidence type="ECO:0000256" key="5">
    <source>
        <dbReference type="RuleBase" id="RU003476"/>
    </source>
</evidence>
<dbReference type="Proteomes" id="UP000839909">
    <property type="component" value="Unassembled WGS sequence"/>
</dbReference>
<dbReference type="EMBL" id="JYVU01000055">
    <property type="protein sequence ID" value="KTZ08371.1"/>
    <property type="molecule type" value="Genomic_DNA"/>
</dbReference>
<dbReference type="Proteomes" id="UP000839911">
    <property type="component" value="Unassembled WGS sequence"/>
</dbReference>
<reference evidence="7 25" key="2">
    <citation type="journal article" date="2015" name="Genome Announc.">
        <title>Complete Genome Sequencing of a Multidrug-Resistant and Human-Invasive Salmonella enterica Serovar Typhimurium Strain of the Emerging Sequence Type 213 Genotype.</title>
        <authorList>
            <person name="Calva E."/>
            <person name="Silva C."/>
            <person name="Zaidi M.B."/>
            <person name="Sanchez-Flores A."/>
            <person name="Estrada K."/>
            <person name="Silva G.G."/>
            <person name="Soto-Jimenez L.M."/>
            <person name="Wiesner M."/>
            <person name="Fernandez-Mora M."/>
            <person name="Edwards R.A."/>
            <person name="Vinuesa P."/>
        </authorList>
    </citation>
    <scope>NUCLEOTIDE SEQUENCE [LARGE SCALE GENOMIC DNA]</scope>
    <source>
        <strain evidence="7 25">YU39</strain>
    </source>
</reference>
<keyword evidence="4" id="KW-0460">Magnesium</keyword>
<dbReference type="Proteomes" id="UP000839915">
    <property type="component" value="Unassembled WGS sequence"/>
</dbReference>
<dbReference type="PANTHER" id="PTHR47707:SF2">
    <property type="entry name" value="CTP PYROPHOSPHOHYDROLASE"/>
    <property type="match status" value="1"/>
</dbReference>
<dbReference type="EMBL" id="AAHNIA010000004">
    <property type="protein sequence ID" value="EBY1701052.1"/>
    <property type="molecule type" value="Genomic_DNA"/>
</dbReference>
<evidence type="ECO:0000313" key="12">
    <source>
        <dbReference type="EMBL" id="EBZ6920892.1"/>
    </source>
</evidence>
<dbReference type="EMBL" id="CP011428">
    <property type="protein sequence ID" value="AKH06912.1"/>
    <property type="molecule type" value="Genomic_DNA"/>
</dbReference>
<evidence type="ECO:0000313" key="19">
    <source>
        <dbReference type="EMBL" id="EDI6663713.1"/>
    </source>
</evidence>
<dbReference type="EMBL" id="DAAFPQ010000005">
    <property type="protein sequence ID" value="HAB0970899.1"/>
    <property type="molecule type" value="Genomic_DNA"/>
</dbReference>
<evidence type="ECO:0000313" key="8">
    <source>
        <dbReference type="EMBL" id="EBU9272199.1"/>
    </source>
</evidence>
<accession>A0A0D6GDM5</accession>
<dbReference type="EMBL" id="AAKVET010000001">
    <property type="protein sequence ID" value="ECW0638726.1"/>
    <property type="molecule type" value="Genomic_DNA"/>
</dbReference>
<dbReference type="InterPro" id="IPR020084">
    <property type="entry name" value="NUDIX_hydrolase_CS"/>
</dbReference>
<dbReference type="Proteomes" id="UP000034636">
    <property type="component" value="Chromosome"/>
</dbReference>
<dbReference type="GO" id="GO:0035539">
    <property type="term" value="F:8-oxo-7,8-dihydrodeoxyguanosine triphosphate pyrophosphatase activity"/>
    <property type="evidence" value="ECO:0007669"/>
    <property type="project" value="TreeGrafter"/>
</dbReference>
<protein>
    <submittedName>
        <fullName evidence="7 22">Nucleoside triphosphate pyrophosphohydrolase</fullName>
    </submittedName>
    <submittedName>
        <fullName evidence="21">Pyrimidine (Deoxy)nucleoside triphosphate diphosphatase</fullName>
    </submittedName>
</protein>
<dbReference type="CDD" id="cd03425">
    <property type="entry name" value="NUDIX_MutT_NudA_like"/>
    <property type="match status" value="1"/>
</dbReference>
<dbReference type="EMBL" id="AAHRYM010000007">
    <property type="protein sequence ID" value="EBZ6920892.1"/>
    <property type="molecule type" value="Genomic_DNA"/>
</dbReference>
<dbReference type="EMBL" id="RVDJ01000004">
    <property type="protein sequence ID" value="MLP84991.1"/>
    <property type="molecule type" value="Genomic_DNA"/>
</dbReference>
<dbReference type="OMA" id="HADQPGM"/>
<dbReference type="InterPro" id="IPR020476">
    <property type="entry name" value="Nudix_hydrolase"/>
</dbReference>
<dbReference type="Proteomes" id="UP000338496">
    <property type="component" value="Unassembled WGS sequence"/>
</dbReference>
<evidence type="ECO:0000313" key="23">
    <source>
        <dbReference type="EMBL" id="MIT47607.1"/>
    </source>
</evidence>
<organism evidence="21">
    <name type="scientific">Salmonella typhimurium</name>
    <dbReference type="NCBI Taxonomy" id="90371"/>
    <lineage>
        <taxon>Bacteria</taxon>
        <taxon>Pseudomonadati</taxon>
        <taxon>Pseudomonadota</taxon>
        <taxon>Gammaproteobacteria</taxon>
        <taxon>Enterobacterales</taxon>
        <taxon>Enterobacteriaceae</taxon>
        <taxon>Salmonella</taxon>
    </lineage>
</organism>
<dbReference type="PANTHER" id="PTHR47707">
    <property type="entry name" value="8-OXO-DGTP DIPHOSPHATASE"/>
    <property type="match status" value="1"/>
</dbReference>
<evidence type="ECO:0000313" key="21">
    <source>
        <dbReference type="EMBL" id="HAD0725709.1"/>
    </source>
</evidence>
<dbReference type="EMBL" id="AAHIDF010000003">
    <property type="protein sequence ID" value="EBW3627144.1"/>
    <property type="molecule type" value="Genomic_DNA"/>
</dbReference>
<dbReference type="Proteomes" id="UP000839581">
    <property type="component" value="Unassembled WGS sequence"/>
</dbReference>
<dbReference type="InterPro" id="IPR047127">
    <property type="entry name" value="MutT-like"/>
</dbReference>
<dbReference type="Pfam" id="PF00293">
    <property type="entry name" value="NUDIX"/>
    <property type="match status" value="1"/>
</dbReference>
<accession>A0A0F7J849</accession>
<dbReference type="PRINTS" id="PR00502">
    <property type="entry name" value="NUDIXFAMILY"/>
</dbReference>
<keyword evidence="3 5" id="KW-0378">Hydrolase</keyword>
<dbReference type="PROSITE" id="PS51462">
    <property type="entry name" value="NUDIX"/>
    <property type="match status" value="1"/>
</dbReference>
<evidence type="ECO:0000313" key="16">
    <source>
        <dbReference type="EMBL" id="ECV8759336.1"/>
    </source>
</evidence>
<dbReference type="EMBL" id="AAHIPE010000009">
    <property type="protein sequence ID" value="EBW5462937.1"/>
    <property type="molecule type" value="Genomic_DNA"/>
</dbReference>
<dbReference type="EMBL" id="AALDNI010000021">
    <property type="protein sequence ID" value="ECY5341786.1"/>
    <property type="molecule type" value="Genomic_DNA"/>
</dbReference>
<evidence type="ECO:0000313" key="11">
    <source>
        <dbReference type="EMBL" id="EBY1701052.1"/>
    </source>
</evidence>
<dbReference type="Proteomes" id="UP000839905">
    <property type="component" value="Unassembled WGS sequence"/>
</dbReference>
<dbReference type="EMBL" id="AAMLUT010000001">
    <property type="protein sequence ID" value="EDI6663713.1"/>
    <property type="molecule type" value="Genomic_DNA"/>
</dbReference>
<dbReference type="FunFam" id="3.90.79.10:FF:000014">
    <property type="entry name" value="8-oxo-dGTP diphosphatase MutT"/>
    <property type="match status" value="1"/>
</dbReference>
<evidence type="ECO:0000256" key="1">
    <source>
        <dbReference type="ARBA" id="ARBA00001946"/>
    </source>
</evidence>
<dbReference type="Proteomes" id="UP000839907">
    <property type="component" value="Unassembled WGS sequence"/>
</dbReference>
<reference evidence="11" key="4">
    <citation type="submission" date="2018-07" db="EMBL/GenBank/DDBJ databases">
        <authorList>
            <person name="Ashton P.M."/>
            <person name="Dallman T."/>
            <person name="Nair S."/>
            <person name="De Pinna E."/>
            <person name="Peters T."/>
            <person name="Grant K."/>
        </authorList>
    </citation>
    <scope>NUCLEOTIDE SEQUENCE [LARGE SCALE GENOMIC DNA]</scope>
    <source>
        <strain evidence="9">231108</strain>
        <strain evidence="14">265852</strain>
        <strain evidence="23">29290</strain>
        <strain evidence="11">356083</strain>
        <strain evidence="10">422529</strain>
        <strain evidence="24">425567</strain>
        <strain evidence="18">43916</strain>
        <strain evidence="8">488670</strain>
        <strain evidence="12">632340</strain>
        <strain evidence="16">86846</strain>
    </source>
</reference>
<dbReference type="EMBL" id="DAANPV010000001">
    <property type="protein sequence ID" value="HAD0725709.1"/>
    <property type="molecule type" value="Genomic_DNA"/>
</dbReference>
<evidence type="ECO:0000313" key="24">
    <source>
        <dbReference type="EMBL" id="MLP84991.1"/>
    </source>
</evidence>
<dbReference type="EMBL" id="RSUA01000002">
    <property type="protein sequence ID" value="MIT47607.1"/>
    <property type="molecule type" value="Genomic_DNA"/>
</dbReference>
<evidence type="ECO:0000256" key="4">
    <source>
        <dbReference type="ARBA" id="ARBA00022842"/>
    </source>
</evidence>
<proteinExistence type="inferred from homology"/>
<dbReference type="GO" id="GO:0044716">
    <property type="term" value="F:8-oxo-GDP phosphatase activity"/>
    <property type="evidence" value="ECO:0007669"/>
    <property type="project" value="TreeGrafter"/>
</dbReference>
<dbReference type="eggNOG" id="COG0494">
    <property type="taxonomic scope" value="Bacteria"/>
</dbReference>
<evidence type="ECO:0000256" key="2">
    <source>
        <dbReference type="ARBA" id="ARBA00005582"/>
    </source>
</evidence>
<gene>
    <name evidence="7" type="primary">mutT_2</name>
    <name evidence="16" type="ORF">AAB27_00320</name>
    <name evidence="23" type="ORF">AU613_01670</name>
    <name evidence="18" type="ORF">AVC05_11110</name>
    <name evidence="15" type="ORF">B1P38_02060</name>
    <name evidence="13" type="ORF">CE70_03560</name>
    <name evidence="19" type="ORF">CFF59_00290</name>
    <name evidence="22" type="ORF">DD95_18910</name>
    <name evidence="8" type="ORF">DMO92_08995</name>
    <name evidence="9" type="ORF">DPF41_03365</name>
    <name evidence="10" type="ORF">DPS76_10855</name>
    <name evidence="24" type="ORF">DRM14_06585</name>
    <name evidence="11" type="ORF">DU071_03625</name>
    <name evidence="14" type="ORF">E0935_07745</name>
    <name evidence="12" type="ORF">EER35_07815</name>
    <name evidence="17" type="ORF">F3R12_02395</name>
    <name evidence="21" type="ORF">G0P13_01365</name>
    <name evidence="20" type="ORF">GB466_09995</name>
    <name evidence="7" type="ORF">SE14_01365</name>
</gene>
<dbReference type="Proteomes" id="UP000839616">
    <property type="component" value="Unassembled WGS sequence"/>
</dbReference>
<dbReference type="GO" id="GO:0008413">
    <property type="term" value="F:8-oxo-7,8-dihydroguanosine triphosphate pyrophosphatase activity"/>
    <property type="evidence" value="ECO:0007669"/>
    <property type="project" value="TreeGrafter"/>
</dbReference>
<evidence type="ECO:0000313" key="17">
    <source>
        <dbReference type="EMBL" id="ECW0638726.1"/>
    </source>
</evidence>
<dbReference type="EMBL" id="AAKRET010000001">
    <property type="protein sequence ID" value="ECU8352411.1"/>
    <property type="molecule type" value="Genomic_DNA"/>
</dbReference>
<evidence type="ECO:0000313" key="7">
    <source>
        <dbReference type="EMBL" id="AKH06912.1"/>
    </source>
</evidence>
<dbReference type="PATRIC" id="fig|59201.158.peg.1387"/>
<comment type="cofactor">
    <cofactor evidence="1">
        <name>Mg(2+)</name>
        <dbReference type="ChEBI" id="CHEBI:18420"/>
    </cofactor>
</comment>